<reference evidence="2" key="1">
    <citation type="submission" date="2023-03" db="EMBL/GenBank/DDBJ databases">
        <title>Actinorhabdospora filicis NBRC 111898.</title>
        <authorList>
            <person name="Ichikawa N."/>
            <person name="Sato H."/>
            <person name="Tonouchi N."/>
        </authorList>
    </citation>
    <scope>NUCLEOTIDE SEQUENCE</scope>
    <source>
        <strain evidence="2">NBRC 111898</strain>
    </source>
</reference>
<protein>
    <submittedName>
        <fullName evidence="2">Uncharacterized protein</fullName>
    </submittedName>
</protein>
<gene>
    <name evidence="2" type="ORF">Afil01_00180</name>
</gene>
<feature type="region of interest" description="Disordered" evidence="1">
    <location>
        <begin position="86"/>
        <end position="112"/>
    </location>
</feature>
<dbReference type="AlphaFoldDB" id="A0A9W6SGX6"/>
<evidence type="ECO:0000256" key="1">
    <source>
        <dbReference type="SAM" id="MobiDB-lite"/>
    </source>
</evidence>
<organism evidence="2 3">
    <name type="scientific">Actinorhabdospora filicis</name>
    <dbReference type="NCBI Taxonomy" id="1785913"/>
    <lineage>
        <taxon>Bacteria</taxon>
        <taxon>Bacillati</taxon>
        <taxon>Actinomycetota</taxon>
        <taxon>Actinomycetes</taxon>
        <taxon>Micromonosporales</taxon>
        <taxon>Micromonosporaceae</taxon>
        <taxon>Actinorhabdospora</taxon>
    </lineage>
</organism>
<proteinExistence type="predicted"/>
<evidence type="ECO:0000313" key="2">
    <source>
        <dbReference type="EMBL" id="GLZ75211.1"/>
    </source>
</evidence>
<dbReference type="EMBL" id="BSTX01000001">
    <property type="protein sequence ID" value="GLZ75211.1"/>
    <property type="molecule type" value="Genomic_DNA"/>
</dbReference>
<name>A0A9W6SGX6_9ACTN</name>
<accession>A0A9W6SGX6</accession>
<evidence type="ECO:0000313" key="3">
    <source>
        <dbReference type="Proteomes" id="UP001165079"/>
    </source>
</evidence>
<sequence>MSRGGRCAGDVSPGARIGPGADAGACVDVRPAGHEDGARPPVIDPRDPSGGAVEAVVSPWRTPVGVALALAVAELGGAAFGAGIGLHPWPIPRASSPSPASHPAGAASPAAVSDTCAPVPLWAGGLRDIGDIPDARGRPNRHH</sequence>
<feature type="region of interest" description="Disordered" evidence="1">
    <location>
        <begin position="1"/>
        <end position="53"/>
    </location>
</feature>
<dbReference type="Proteomes" id="UP001165079">
    <property type="component" value="Unassembled WGS sequence"/>
</dbReference>
<comment type="caution">
    <text evidence="2">The sequence shown here is derived from an EMBL/GenBank/DDBJ whole genome shotgun (WGS) entry which is preliminary data.</text>
</comment>
<keyword evidence="3" id="KW-1185">Reference proteome</keyword>